<evidence type="ECO:0000256" key="1">
    <source>
        <dbReference type="ARBA" id="ARBA00000707"/>
    </source>
</evidence>
<sequence>MSEEVKWDCLTCTYRNFLASRKCVMCGAVRPSIVSQDLDNAEQDIYKVAELDATRNNQSAASSALIKSSSSADHQWSCKHCTFINKAWVKKCAECKMHKAFPTVPHSDEIVDKQGGLFDKSSKSAVVKKPLKLSSAVACGLPNIFKWACQMCTFENQPKASHCNMCKTPKDKHHSKQSGCQIICPTSSGNISSNLQLEIDVNTKNQENKRSDENSPHSVTSNQSQQNSPNQPKKSDNNRFSPGSKQSSNENSPKQSPVGQSSPQSNRSSPTNNTNINQDSIIPYNSGSGQRSPNQASPKNNRSGHSSPQEQLSGQISPINNKRGSPLVARASKSNRNLNQARVRGDHTLLIQDSAGAIGGYRVEEDKREKKLQKLRKRLTTEDILWLNACECVVTGDLAGIEHYLTSGGDPTRQLTKDEGLLLDRPSAFEVGYTLVHLALRFRRDDMVAVLLAATDIASKGFKRLPSYVCPDLSADIRREISMMMQQKKKGTFPCFFLTEFSTFTLPADIEDLPRQIQSQLFDEILDNDVEKEKYGSRLYALWNRTAGDCLLDSVLQATWGILDIDNTLRRALADSLLEGANSFYPQWKEYESRQADLLNFSLDESQWQRDWTVLLSLASQPGASLEKLHIFALAHILRRPIIVYGVKVVKSFRGESIDFARFQGVYLPFLWERSFCSKVPIALGYTRGHFSALVPMEMDTDVPLGAGAHIDNAVDEQLFYLPLMDHEGAFLPVHFVCTAESSQEEMLFRRWFDCYVTPDGHFVAMQKVGQSPVLVKQMLEMWVDHYRQQAVPGNENTIIAQGYSTDGESDQDDQTPHKTGSASDLRL</sequence>
<dbReference type="Gene3D" id="2.30.30.380">
    <property type="entry name" value="Zn-finger domain of Sec23/24"/>
    <property type="match status" value="1"/>
</dbReference>
<dbReference type="InterPro" id="IPR049768">
    <property type="entry name" value="ZRANB1_OTU"/>
</dbReference>
<feature type="region of interest" description="Disordered" evidence="14">
    <location>
        <begin position="801"/>
        <end position="828"/>
    </location>
</feature>
<dbReference type="Gene3D" id="4.10.1060.10">
    <property type="entry name" value="Zinc finger, RanBP2-type"/>
    <property type="match status" value="2"/>
</dbReference>
<dbReference type="Proteomes" id="UP001164746">
    <property type="component" value="Chromosome 12"/>
</dbReference>
<dbReference type="InterPro" id="IPR041294">
    <property type="entry name" value="AnkUBD"/>
</dbReference>
<dbReference type="PROSITE" id="PS50802">
    <property type="entry name" value="OTU"/>
    <property type="match status" value="1"/>
</dbReference>
<dbReference type="Pfam" id="PF02338">
    <property type="entry name" value="OTU"/>
    <property type="match status" value="1"/>
</dbReference>
<keyword evidence="12" id="KW-0862">Zinc</keyword>
<evidence type="ECO:0000256" key="13">
    <source>
        <dbReference type="PROSITE-ProRule" id="PRU00322"/>
    </source>
</evidence>
<feature type="domain" description="RanBP2-type" evidence="15">
    <location>
        <begin position="141"/>
        <end position="172"/>
    </location>
</feature>
<dbReference type="SMART" id="SM00547">
    <property type="entry name" value="ZnF_RBZ"/>
    <property type="match status" value="3"/>
</dbReference>
<feature type="compositionally biased region" description="Basic and acidic residues" evidence="14">
    <location>
        <begin position="206"/>
        <end position="215"/>
    </location>
</feature>
<dbReference type="PROSITE" id="PS01358">
    <property type="entry name" value="ZF_RANBP2_1"/>
    <property type="match status" value="3"/>
</dbReference>
<name>A0ABY7FS78_MYAAR</name>
<dbReference type="InterPro" id="IPR036443">
    <property type="entry name" value="Znf_RanBP2_sf"/>
</dbReference>
<keyword evidence="7" id="KW-0677">Repeat</keyword>
<dbReference type="Pfam" id="PF00641">
    <property type="entry name" value="Zn_ribbon_RanBP"/>
    <property type="match status" value="3"/>
</dbReference>
<accession>A0ABY7FS78</accession>
<evidence type="ECO:0000256" key="9">
    <source>
        <dbReference type="ARBA" id="ARBA00022786"/>
    </source>
</evidence>
<protein>
    <recommendedName>
        <fullName evidence="3">ubiquitinyl hydrolase 1</fullName>
        <ecNumber evidence="3">3.4.19.12</ecNumber>
    </recommendedName>
</protein>
<keyword evidence="11" id="KW-0788">Thiol protease</keyword>
<keyword evidence="18" id="KW-1185">Reference proteome</keyword>
<dbReference type="PROSITE" id="PS50199">
    <property type="entry name" value="ZF_RANBP2_2"/>
    <property type="match status" value="3"/>
</dbReference>
<dbReference type="InterPro" id="IPR051346">
    <property type="entry name" value="OTU_Deubiquitinase"/>
</dbReference>
<evidence type="ECO:0000256" key="5">
    <source>
        <dbReference type="ARBA" id="ARBA00022687"/>
    </source>
</evidence>
<feature type="non-terminal residue" evidence="17">
    <location>
        <position position="1"/>
    </location>
</feature>
<dbReference type="CDD" id="cd22767">
    <property type="entry name" value="OTU_ZRANB1"/>
    <property type="match status" value="1"/>
</dbReference>
<dbReference type="EC" id="3.4.19.12" evidence="3"/>
<evidence type="ECO:0000256" key="10">
    <source>
        <dbReference type="ARBA" id="ARBA00022801"/>
    </source>
</evidence>
<dbReference type="InterPro" id="IPR003323">
    <property type="entry name" value="OTU_dom"/>
</dbReference>
<dbReference type="Gene3D" id="1.25.40.560">
    <property type="match status" value="1"/>
</dbReference>
<evidence type="ECO:0000256" key="8">
    <source>
        <dbReference type="ARBA" id="ARBA00022771"/>
    </source>
</evidence>
<evidence type="ECO:0000256" key="14">
    <source>
        <dbReference type="SAM" id="MobiDB-lite"/>
    </source>
</evidence>
<evidence type="ECO:0000256" key="12">
    <source>
        <dbReference type="ARBA" id="ARBA00022833"/>
    </source>
</evidence>
<feature type="compositionally biased region" description="Low complexity" evidence="14">
    <location>
        <begin position="221"/>
        <end position="232"/>
    </location>
</feature>
<dbReference type="EMBL" id="CP111023">
    <property type="protein sequence ID" value="WAR22061.1"/>
    <property type="molecule type" value="Genomic_DNA"/>
</dbReference>
<keyword evidence="10" id="KW-0378">Hydrolase</keyword>
<evidence type="ECO:0000256" key="11">
    <source>
        <dbReference type="ARBA" id="ARBA00022807"/>
    </source>
</evidence>
<comment type="similarity">
    <text evidence="2">Belongs to the peptidase C64 family.</text>
</comment>
<evidence type="ECO:0000256" key="7">
    <source>
        <dbReference type="ARBA" id="ARBA00022737"/>
    </source>
</evidence>
<gene>
    <name evidence="17" type="ORF">MAR_016035</name>
</gene>
<feature type="compositionally biased region" description="Polar residues" evidence="14">
    <location>
        <begin position="238"/>
        <end position="323"/>
    </location>
</feature>
<feature type="domain" description="OTU" evidence="16">
    <location>
        <begin position="539"/>
        <end position="697"/>
    </location>
</feature>
<evidence type="ECO:0000313" key="18">
    <source>
        <dbReference type="Proteomes" id="UP001164746"/>
    </source>
</evidence>
<feature type="compositionally biased region" description="Polar residues" evidence="14">
    <location>
        <begin position="818"/>
        <end position="828"/>
    </location>
</feature>
<evidence type="ECO:0000256" key="3">
    <source>
        <dbReference type="ARBA" id="ARBA00012759"/>
    </source>
</evidence>
<keyword evidence="5" id="KW-0879">Wnt signaling pathway</keyword>
<dbReference type="SUPFAM" id="SSF90209">
    <property type="entry name" value="Ran binding protein zinc finger-like"/>
    <property type="match status" value="3"/>
</dbReference>
<evidence type="ECO:0000259" key="15">
    <source>
        <dbReference type="PROSITE" id="PS50199"/>
    </source>
</evidence>
<keyword evidence="9" id="KW-0833">Ubl conjugation pathway</keyword>
<feature type="domain" description="RanBP2-type" evidence="15">
    <location>
        <begin position="71"/>
        <end position="101"/>
    </location>
</feature>
<organism evidence="17 18">
    <name type="scientific">Mya arenaria</name>
    <name type="common">Soft-shell clam</name>
    <dbReference type="NCBI Taxonomy" id="6604"/>
    <lineage>
        <taxon>Eukaryota</taxon>
        <taxon>Metazoa</taxon>
        <taxon>Spiralia</taxon>
        <taxon>Lophotrochozoa</taxon>
        <taxon>Mollusca</taxon>
        <taxon>Bivalvia</taxon>
        <taxon>Autobranchia</taxon>
        <taxon>Heteroconchia</taxon>
        <taxon>Euheterodonta</taxon>
        <taxon>Imparidentia</taxon>
        <taxon>Neoheterodontei</taxon>
        <taxon>Myida</taxon>
        <taxon>Myoidea</taxon>
        <taxon>Myidae</taxon>
        <taxon>Mya</taxon>
    </lineage>
</organism>
<comment type="catalytic activity">
    <reaction evidence="1">
        <text>Thiol-dependent hydrolysis of ester, thioester, amide, peptide and isopeptide bonds formed by the C-terminal Gly of ubiquitin (a 76-residue protein attached to proteins as an intracellular targeting signal).</text>
        <dbReference type="EC" id="3.4.19.12"/>
    </reaction>
</comment>
<reference evidence="17" key="1">
    <citation type="submission" date="2022-11" db="EMBL/GenBank/DDBJ databases">
        <title>Centuries of genome instability and evolution in soft-shell clam transmissible cancer (bioRxiv).</title>
        <authorList>
            <person name="Hart S.F.M."/>
            <person name="Yonemitsu M.A."/>
            <person name="Giersch R.M."/>
            <person name="Beal B.F."/>
            <person name="Arriagada G."/>
            <person name="Davis B.W."/>
            <person name="Ostrander E.A."/>
            <person name="Goff S.P."/>
            <person name="Metzger M.J."/>
        </authorList>
    </citation>
    <scope>NUCLEOTIDE SEQUENCE</scope>
    <source>
        <strain evidence="17">MELC-2E11</strain>
        <tissue evidence="17">Siphon/mantle</tissue>
    </source>
</reference>
<dbReference type="Pfam" id="PF18418">
    <property type="entry name" value="AnkUBD"/>
    <property type="match status" value="1"/>
</dbReference>
<evidence type="ECO:0000313" key="17">
    <source>
        <dbReference type="EMBL" id="WAR22061.1"/>
    </source>
</evidence>
<dbReference type="PANTHER" id="PTHR13367:SF28">
    <property type="entry name" value="UBIQUITIN THIOESTERASE ZRANB1"/>
    <property type="match status" value="1"/>
</dbReference>
<feature type="region of interest" description="Disordered" evidence="14">
    <location>
        <begin position="205"/>
        <end position="326"/>
    </location>
</feature>
<feature type="domain" description="RanBP2-type" evidence="15">
    <location>
        <begin position="3"/>
        <end position="32"/>
    </location>
</feature>
<evidence type="ECO:0000256" key="6">
    <source>
        <dbReference type="ARBA" id="ARBA00022723"/>
    </source>
</evidence>
<proteinExistence type="inferred from homology"/>
<dbReference type="InterPro" id="IPR001876">
    <property type="entry name" value="Znf_RanBP2"/>
</dbReference>
<keyword evidence="8 13" id="KW-0863">Zinc-finger</keyword>
<evidence type="ECO:0000259" key="16">
    <source>
        <dbReference type="PROSITE" id="PS50802"/>
    </source>
</evidence>
<dbReference type="PANTHER" id="PTHR13367">
    <property type="entry name" value="UBIQUITIN THIOESTERASE"/>
    <property type="match status" value="1"/>
</dbReference>
<keyword evidence="4" id="KW-0645">Protease</keyword>
<keyword evidence="6" id="KW-0479">Metal-binding</keyword>
<evidence type="ECO:0000256" key="2">
    <source>
        <dbReference type="ARBA" id="ARBA00005865"/>
    </source>
</evidence>
<evidence type="ECO:0000256" key="4">
    <source>
        <dbReference type="ARBA" id="ARBA00022670"/>
    </source>
</evidence>